<organism evidence="4 5">
    <name type="scientific">Natrarchaeobius halalkaliphilus</name>
    <dbReference type="NCBI Taxonomy" id="1679091"/>
    <lineage>
        <taxon>Archaea</taxon>
        <taxon>Methanobacteriati</taxon>
        <taxon>Methanobacteriota</taxon>
        <taxon>Stenosarchaea group</taxon>
        <taxon>Halobacteria</taxon>
        <taxon>Halobacteriales</taxon>
        <taxon>Natrialbaceae</taxon>
        <taxon>Natrarchaeobius</taxon>
    </lineage>
</organism>
<evidence type="ECO:0000259" key="1">
    <source>
        <dbReference type="Pfam" id="PF23374"/>
    </source>
</evidence>
<accession>A0A3N6M1U4</accession>
<dbReference type="InterPro" id="IPR056397">
    <property type="entry name" value="Fn3_arc"/>
</dbReference>
<protein>
    <submittedName>
        <fullName evidence="4">Uncharacterized protein</fullName>
    </submittedName>
</protein>
<name>A0A3N6M1U4_9EURY</name>
<evidence type="ECO:0000259" key="2">
    <source>
        <dbReference type="Pfam" id="PF23375"/>
    </source>
</evidence>
<feature type="domain" description="Fibronectin-III type-like" evidence="1">
    <location>
        <begin position="325"/>
        <end position="400"/>
    </location>
</feature>
<gene>
    <name evidence="4" type="ORF">EA462_11775</name>
</gene>
<sequence>MNSATPALLALLLVCSLPAMAIVAADSGLDGSGEPDGSVQDDVPRTPLEIENTTNRLQLGETTHGYAGATPNLGSVFASTDEELRVDHEQYVFVERGFDTASSTEREEMIEAAHSRITDRTAELEEREETVVRQHANGEKSDDELVRSLLEIYHEASVLLDGLDRLEERADDVVGYSLSSNQVRENTRALEAHRTTIKSELAASSADLEADDRFEVLIQTSEEGYRLSIIEGETYISETTRFDNYDPEAPDQFAGTDRDAYDYAGELYPWAAEHGSPNYLAAGSIHDISFTANEFDIRMYIDGGTGEVYRELQRLSIDSLPIKEHETWSQDGLELSTRTTPANGPVEVTVTDAETGEPESSTIAVDGHELGETESDGTLWIIPPIGEYELAAETQTGGINVTTETPGG</sequence>
<proteinExistence type="predicted"/>
<dbReference type="OrthoDB" id="201701at2157"/>
<evidence type="ECO:0000313" key="4">
    <source>
        <dbReference type="EMBL" id="RQG89051.1"/>
    </source>
</evidence>
<evidence type="ECO:0000259" key="3">
    <source>
        <dbReference type="Pfam" id="PF23379"/>
    </source>
</evidence>
<reference evidence="4 5" key="1">
    <citation type="submission" date="2018-10" db="EMBL/GenBank/DDBJ databases">
        <title>Natrarchaeobius chitinivorans gen. nov., sp. nov., and Natrarchaeobius haloalkaliphilus sp. nov., alkaliphilic, chitin-utilizing haloarchaea from hypersaline alkaline lakes.</title>
        <authorList>
            <person name="Sorokin D.Y."/>
            <person name="Elcheninov A.G."/>
            <person name="Kostrikina N.A."/>
            <person name="Bale N.J."/>
            <person name="Sinninghe Damste J.S."/>
            <person name="Khijniak T.V."/>
            <person name="Kublanov I.V."/>
            <person name="Toshchakov S.V."/>
        </authorList>
    </citation>
    <scope>NUCLEOTIDE SEQUENCE [LARGE SCALE GENOMIC DNA]</scope>
    <source>
        <strain evidence="4 5">AArcht-Sl</strain>
    </source>
</reference>
<dbReference type="Pfam" id="PF23375">
    <property type="entry name" value="DUF7094"/>
    <property type="match status" value="1"/>
</dbReference>
<dbReference type="EMBL" id="REFY01000004">
    <property type="protein sequence ID" value="RQG89051.1"/>
    <property type="molecule type" value="Genomic_DNA"/>
</dbReference>
<dbReference type="RefSeq" id="WP_124178741.1">
    <property type="nucleotide sequence ID" value="NZ_REFY01000004.1"/>
</dbReference>
<dbReference type="AlphaFoldDB" id="A0A3N6M1U4"/>
<dbReference type="Pfam" id="PF23379">
    <property type="entry name" value="DUF7096"/>
    <property type="match status" value="1"/>
</dbReference>
<comment type="caution">
    <text evidence="4">The sequence shown here is derived from an EMBL/GenBank/DDBJ whole genome shotgun (WGS) entry which is preliminary data.</text>
</comment>
<feature type="domain" description="DUF7096" evidence="3">
    <location>
        <begin position="1"/>
        <end position="205"/>
    </location>
</feature>
<dbReference type="Proteomes" id="UP000273828">
    <property type="component" value="Unassembled WGS sequence"/>
</dbReference>
<dbReference type="Pfam" id="PF23374">
    <property type="entry name" value="Fn3_arc"/>
    <property type="match status" value="1"/>
</dbReference>
<dbReference type="InterPro" id="IPR055522">
    <property type="entry name" value="DUF7096"/>
</dbReference>
<keyword evidence="5" id="KW-1185">Reference proteome</keyword>
<feature type="domain" description="DUF7094" evidence="2">
    <location>
        <begin position="216"/>
        <end position="321"/>
    </location>
</feature>
<evidence type="ECO:0000313" key="5">
    <source>
        <dbReference type="Proteomes" id="UP000273828"/>
    </source>
</evidence>
<dbReference type="InterPro" id="IPR055520">
    <property type="entry name" value="DUF7094"/>
</dbReference>